<keyword evidence="2" id="KW-1185">Reference proteome</keyword>
<proteinExistence type="predicted"/>
<reference evidence="1 2" key="1">
    <citation type="submission" date="2020-02" db="EMBL/GenBank/DDBJ databases">
        <authorList>
            <person name="Ma Q."/>
            <person name="Huang Y."/>
            <person name="Song X."/>
            <person name="Pei D."/>
        </authorList>
    </citation>
    <scope>NUCLEOTIDE SEQUENCE [LARGE SCALE GENOMIC DNA]</scope>
    <source>
        <strain evidence="1">Sxm20200214</strain>
        <tissue evidence="1">Leaf</tissue>
    </source>
</reference>
<accession>A0A8X7QUF6</accession>
<name>A0A8X7QUF6_BRACI</name>
<dbReference type="EMBL" id="JAAMPC010000012">
    <property type="protein sequence ID" value="KAG2276863.1"/>
    <property type="molecule type" value="Genomic_DNA"/>
</dbReference>
<gene>
    <name evidence="1" type="ORF">Bca52824_059418</name>
</gene>
<evidence type="ECO:0000313" key="2">
    <source>
        <dbReference type="Proteomes" id="UP000886595"/>
    </source>
</evidence>
<organism evidence="1 2">
    <name type="scientific">Brassica carinata</name>
    <name type="common">Ethiopian mustard</name>
    <name type="synonym">Abyssinian cabbage</name>
    <dbReference type="NCBI Taxonomy" id="52824"/>
    <lineage>
        <taxon>Eukaryota</taxon>
        <taxon>Viridiplantae</taxon>
        <taxon>Streptophyta</taxon>
        <taxon>Embryophyta</taxon>
        <taxon>Tracheophyta</taxon>
        <taxon>Spermatophyta</taxon>
        <taxon>Magnoliopsida</taxon>
        <taxon>eudicotyledons</taxon>
        <taxon>Gunneridae</taxon>
        <taxon>Pentapetalae</taxon>
        <taxon>rosids</taxon>
        <taxon>malvids</taxon>
        <taxon>Brassicales</taxon>
        <taxon>Brassicaceae</taxon>
        <taxon>Brassiceae</taxon>
        <taxon>Brassica</taxon>
    </lineage>
</organism>
<protein>
    <submittedName>
        <fullName evidence="1">Uncharacterized protein</fullName>
    </submittedName>
</protein>
<dbReference type="Proteomes" id="UP000886595">
    <property type="component" value="Unassembled WGS sequence"/>
</dbReference>
<sequence length="57" mass="6571">MRPGLEQLAEDFKSVHLHNQTATPEAKHLHQQTEHLLGTYQPQRTETVQKRGLRITA</sequence>
<dbReference type="AlphaFoldDB" id="A0A8X7QUF6"/>
<evidence type="ECO:0000313" key="1">
    <source>
        <dbReference type="EMBL" id="KAG2276863.1"/>
    </source>
</evidence>
<comment type="caution">
    <text evidence="1">The sequence shown here is derived from an EMBL/GenBank/DDBJ whole genome shotgun (WGS) entry which is preliminary data.</text>
</comment>